<evidence type="ECO:0000256" key="10">
    <source>
        <dbReference type="ARBA" id="ARBA00022840"/>
    </source>
</evidence>
<dbReference type="Proteomes" id="UP001141552">
    <property type="component" value="Unassembled WGS sequence"/>
</dbReference>
<protein>
    <recommendedName>
        <fullName evidence="12">Phosphoglycerate kinase</fullName>
        <ecNumber evidence="12">2.7.2.3</ecNumber>
    </recommendedName>
</protein>
<evidence type="ECO:0000256" key="1">
    <source>
        <dbReference type="ARBA" id="ARBA00000142"/>
    </source>
</evidence>
<dbReference type="Gene3D" id="3.40.50.150">
    <property type="entry name" value="Vaccinia Virus protein VP39"/>
    <property type="match status" value="1"/>
</dbReference>
<dbReference type="PRINTS" id="PR00477">
    <property type="entry name" value="PHGLYCKINASE"/>
</dbReference>
<comment type="similarity">
    <text evidence="3 12">Belongs to the phosphoglycerate kinase family.</text>
</comment>
<keyword evidence="6" id="KW-0949">S-adenosyl-L-methionine</keyword>
<keyword evidence="8" id="KW-0547">Nucleotide-binding</keyword>
<dbReference type="SUPFAM" id="SSF53335">
    <property type="entry name" value="S-adenosyl-L-methionine-dependent methyltransferases"/>
    <property type="match status" value="1"/>
</dbReference>
<dbReference type="Gene3D" id="3.40.50.1260">
    <property type="entry name" value="Phosphoglycerate kinase, N-terminal domain"/>
    <property type="match status" value="2"/>
</dbReference>
<comment type="cofactor">
    <cofactor evidence="2">
        <name>Mg(2+)</name>
        <dbReference type="ChEBI" id="CHEBI:18420"/>
    </cofactor>
</comment>
<dbReference type="CDD" id="cd02440">
    <property type="entry name" value="AdoMet_MTases"/>
    <property type="match status" value="1"/>
</dbReference>
<dbReference type="GO" id="GO:0005829">
    <property type="term" value="C:cytosol"/>
    <property type="evidence" value="ECO:0007669"/>
    <property type="project" value="TreeGrafter"/>
</dbReference>
<keyword evidence="5 12" id="KW-0808">Transferase</keyword>
<dbReference type="GO" id="GO:0008176">
    <property type="term" value="F:tRNA (guanine(46)-N7)-methyltransferase activity"/>
    <property type="evidence" value="ECO:0007669"/>
    <property type="project" value="UniProtKB-EC"/>
</dbReference>
<comment type="catalytic activity">
    <reaction evidence="1">
        <text>guanosine(46) in tRNA + S-adenosyl-L-methionine = N(7)-methylguanosine(46) in tRNA + S-adenosyl-L-homocysteine</text>
        <dbReference type="Rhea" id="RHEA:42708"/>
        <dbReference type="Rhea" id="RHEA-COMP:10188"/>
        <dbReference type="Rhea" id="RHEA-COMP:10189"/>
        <dbReference type="ChEBI" id="CHEBI:57856"/>
        <dbReference type="ChEBI" id="CHEBI:59789"/>
        <dbReference type="ChEBI" id="CHEBI:74269"/>
        <dbReference type="ChEBI" id="CHEBI:74480"/>
        <dbReference type="EC" id="2.1.1.33"/>
    </reaction>
</comment>
<evidence type="ECO:0000256" key="2">
    <source>
        <dbReference type="ARBA" id="ARBA00001946"/>
    </source>
</evidence>
<evidence type="ECO:0000256" key="4">
    <source>
        <dbReference type="ARBA" id="ARBA00022603"/>
    </source>
</evidence>
<gene>
    <name evidence="14" type="ORF">Tsubulata_035142</name>
</gene>
<keyword evidence="15" id="KW-1185">Reference proteome</keyword>
<evidence type="ECO:0000256" key="7">
    <source>
        <dbReference type="ARBA" id="ARBA00022694"/>
    </source>
</evidence>
<dbReference type="GO" id="GO:0043531">
    <property type="term" value="F:ADP binding"/>
    <property type="evidence" value="ECO:0007669"/>
    <property type="project" value="TreeGrafter"/>
</dbReference>
<evidence type="ECO:0000313" key="14">
    <source>
        <dbReference type="EMBL" id="KAJ4839765.1"/>
    </source>
</evidence>
<keyword evidence="7" id="KW-0819">tRNA processing</keyword>
<comment type="subunit">
    <text evidence="13">Monomer.</text>
</comment>
<dbReference type="InterPro" id="IPR015824">
    <property type="entry name" value="Phosphoglycerate_kinase_N"/>
</dbReference>
<dbReference type="FunFam" id="3.40.50.150:FF:000194">
    <property type="entry name" value="Phosphoglycerate kinase"/>
    <property type="match status" value="1"/>
</dbReference>
<evidence type="ECO:0000256" key="13">
    <source>
        <dbReference type="RuleBase" id="RU000696"/>
    </source>
</evidence>
<keyword evidence="10" id="KW-0067">ATP-binding</keyword>
<dbReference type="PROSITE" id="PS51625">
    <property type="entry name" value="SAM_MT_TRMB"/>
    <property type="match status" value="1"/>
</dbReference>
<dbReference type="GO" id="GO:0005524">
    <property type="term" value="F:ATP binding"/>
    <property type="evidence" value="ECO:0007669"/>
    <property type="project" value="UniProtKB-KW"/>
</dbReference>
<evidence type="ECO:0000256" key="9">
    <source>
        <dbReference type="ARBA" id="ARBA00022777"/>
    </source>
</evidence>
<dbReference type="EMBL" id="JAKUCV010003198">
    <property type="protein sequence ID" value="KAJ4839765.1"/>
    <property type="molecule type" value="Genomic_DNA"/>
</dbReference>
<dbReference type="OrthoDB" id="275353at2759"/>
<dbReference type="Pfam" id="PF00162">
    <property type="entry name" value="PGK"/>
    <property type="match status" value="1"/>
</dbReference>
<dbReference type="GO" id="GO:0004618">
    <property type="term" value="F:phosphoglycerate kinase activity"/>
    <property type="evidence" value="ECO:0007669"/>
    <property type="project" value="UniProtKB-EC"/>
</dbReference>
<reference evidence="14" key="1">
    <citation type="submission" date="2022-02" db="EMBL/GenBank/DDBJ databases">
        <authorList>
            <person name="Henning P.M."/>
            <person name="McCubbin A.G."/>
            <person name="Shore J.S."/>
        </authorList>
    </citation>
    <scope>NUCLEOTIDE SEQUENCE</scope>
    <source>
        <strain evidence="14">F60SS</strain>
        <tissue evidence="14">Leaves</tissue>
    </source>
</reference>
<evidence type="ECO:0000256" key="3">
    <source>
        <dbReference type="ARBA" id="ARBA00008982"/>
    </source>
</evidence>
<evidence type="ECO:0000256" key="8">
    <source>
        <dbReference type="ARBA" id="ARBA00022741"/>
    </source>
</evidence>
<organism evidence="14 15">
    <name type="scientific">Turnera subulata</name>
    <dbReference type="NCBI Taxonomy" id="218843"/>
    <lineage>
        <taxon>Eukaryota</taxon>
        <taxon>Viridiplantae</taxon>
        <taxon>Streptophyta</taxon>
        <taxon>Embryophyta</taxon>
        <taxon>Tracheophyta</taxon>
        <taxon>Spermatophyta</taxon>
        <taxon>Magnoliopsida</taxon>
        <taxon>eudicotyledons</taxon>
        <taxon>Gunneridae</taxon>
        <taxon>Pentapetalae</taxon>
        <taxon>rosids</taxon>
        <taxon>fabids</taxon>
        <taxon>Malpighiales</taxon>
        <taxon>Passifloraceae</taxon>
        <taxon>Turnera</taxon>
    </lineage>
</organism>
<dbReference type="InterPro" id="IPR036043">
    <property type="entry name" value="Phosphoglycerate_kinase_sf"/>
</dbReference>
<dbReference type="AlphaFoldDB" id="A0A9Q0FZZ3"/>
<dbReference type="InterPro" id="IPR029063">
    <property type="entry name" value="SAM-dependent_MTases_sf"/>
</dbReference>
<dbReference type="Pfam" id="PF02390">
    <property type="entry name" value="Methyltransf_4"/>
    <property type="match status" value="1"/>
</dbReference>
<dbReference type="InterPro" id="IPR003358">
    <property type="entry name" value="tRNA_(Gua-N-7)_MeTrfase_Trmb"/>
</dbReference>
<dbReference type="GO" id="GO:0006096">
    <property type="term" value="P:glycolytic process"/>
    <property type="evidence" value="ECO:0007669"/>
    <property type="project" value="InterPro"/>
</dbReference>
<name>A0A9Q0FZZ3_9ROSI</name>
<dbReference type="PANTHER" id="PTHR11406">
    <property type="entry name" value="PHOSPHOGLYCERATE KINASE"/>
    <property type="match status" value="1"/>
</dbReference>
<accession>A0A9Q0FZZ3</accession>
<keyword evidence="11" id="KW-0460">Magnesium</keyword>
<evidence type="ECO:0000256" key="11">
    <source>
        <dbReference type="ARBA" id="ARBA00022842"/>
    </source>
</evidence>
<dbReference type="EC" id="2.7.2.3" evidence="12"/>
<keyword evidence="9 12" id="KW-0418">Kinase</keyword>
<sequence>MVRQASLLNPVPQLLLPTKHLTTLYGGGYTSSSPPCKPCSSSLLLLDATHSPSFLCSSCSGGGAALQSSSPGGLKTVDNNAKNSIEYKAYRFDEEESELFPHIQTLRNFPKEEIVGRVVMVRFDSNILLREELNKSCHSVSNAIHTITYLLEAGAKLVLVSDWKKTTTSKLLDAETIAGFLSSIIGYQVVAVQCKSSDASSKIEVLKSVDIVLLENLSEFKEEVANSSKFAELLSSGVDIFVSDSFSCSHKVLASTVGVARFCSACLAGFHFEESLRQLKEVAETDKKPYVAIIGGGSFCDKKAALHFLASRCDGMIFIGMMAFQIMHALEHSLPSVLLEPGAQKEALNIIKFARQRNIFILYPKDFWCINDEFPGRVDLVPAHAISAGWLPVDLGPSSLDEINSVLTKCKKILWIGPAKLKFANQYTDGTSNLVRMLDEASKKECDITVVGSMACKAISLDSSPISSYDGIESASVVWGFFNGRKLPGIMALDRAYPFVIDWSLAYHNPALPLVVDIGSGNGMFLLEMARRRKDLNFLGLEINKKLVRRCLDFVQQNGLQNGYFIATNATSTFRTIISSYPGKLVLVSIQCPNPDFTDPENRWRMLQRSLVEAVADLLAHEGKVFLQSDVEVVAERMRELFLKYGKGKLTLLNDQPNTKRYEGVWLEENPFGVRSDWEQHVIDRGGSMYRLLLSKPPIVECSEWFRERNL</sequence>
<dbReference type="SUPFAM" id="SSF53748">
    <property type="entry name" value="Phosphoglycerate kinase"/>
    <property type="match status" value="1"/>
</dbReference>
<evidence type="ECO:0000256" key="5">
    <source>
        <dbReference type="ARBA" id="ARBA00022679"/>
    </source>
</evidence>
<dbReference type="GO" id="GO:0006094">
    <property type="term" value="P:gluconeogenesis"/>
    <property type="evidence" value="ECO:0007669"/>
    <property type="project" value="TreeGrafter"/>
</dbReference>
<reference evidence="14" key="2">
    <citation type="journal article" date="2023" name="Plants (Basel)">
        <title>Annotation of the Turnera subulata (Passifloraceae) Draft Genome Reveals the S-Locus Evolved after the Divergence of Turneroideae from Passifloroideae in a Stepwise Manner.</title>
        <authorList>
            <person name="Henning P.M."/>
            <person name="Roalson E.H."/>
            <person name="Mir W."/>
            <person name="McCubbin A.G."/>
            <person name="Shore J.S."/>
        </authorList>
    </citation>
    <scope>NUCLEOTIDE SEQUENCE</scope>
    <source>
        <strain evidence="14">F60SS</strain>
    </source>
</reference>
<evidence type="ECO:0000256" key="6">
    <source>
        <dbReference type="ARBA" id="ARBA00022691"/>
    </source>
</evidence>
<evidence type="ECO:0000256" key="12">
    <source>
        <dbReference type="RuleBase" id="RU000532"/>
    </source>
</evidence>
<dbReference type="InterPro" id="IPR001576">
    <property type="entry name" value="Phosphoglycerate_kinase"/>
</dbReference>
<comment type="caution">
    <text evidence="14">The sequence shown here is derived from an EMBL/GenBank/DDBJ whole genome shotgun (WGS) entry which is preliminary data.</text>
</comment>
<evidence type="ECO:0000313" key="15">
    <source>
        <dbReference type="Proteomes" id="UP001141552"/>
    </source>
</evidence>
<keyword evidence="4" id="KW-0489">Methyltransferase</keyword>
<comment type="catalytic activity">
    <reaction evidence="12">
        <text>(2R)-3-phosphoglycerate + ATP = (2R)-3-phospho-glyceroyl phosphate + ADP</text>
        <dbReference type="Rhea" id="RHEA:14801"/>
        <dbReference type="ChEBI" id="CHEBI:30616"/>
        <dbReference type="ChEBI" id="CHEBI:57604"/>
        <dbReference type="ChEBI" id="CHEBI:58272"/>
        <dbReference type="ChEBI" id="CHEBI:456216"/>
        <dbReference type="EC" id="2.7.2.3"/>
    </reaction>
</comment>
<proteinExistence type="inferred from homology"/>
<dbReference type="PANTHER" id="PTHR11406:SF32">
    <property type="entry name" value="PHOSPHOGLYCERATE KINASE"/>
    <property type="match status" value="1"/>
</dbReference>